<reference evidence="1" key="1">
    <citation type="journal article" date="2017" name="Nature">
        <title>The genome of Chenopodium quinoa.</title>
        <authorList>
            <person name="Jarvis D.E."/>
            <person name="Ho Y.S."/>
            <person name="Lightfoot D.J."/>
            <person name="Schmoeckel S.M."/>
            <person name="Li B."/>
            <person name="Borm T.J.A."/>
            <person name="Ohyanagi H."/>
            <person name="Mineta K."/>
            <person name="Michell C.T."/>
            <person name="Saber N."/>
            <person name="Kharbatia N.M."/>
            <person name="Rupper R.R."/>
            <person name="Sharp A.R."/>
            <person name="Dally N."/>
            <person name="Boughton B.A."/>
            <person name="Woo Y.H."/>
            <person name="Gao G."/>
            <person name="Schijlen E.G.W.M."/>
            <person name="Guo X."/>
            <person name="Momin A.A."/>
            <person name="Negrao S."/>
            <person name="Al-Babili S."/>
            <person name="Gehring C."/>
            <person name="Roessner U."/>
            <person name="Jung C."/>
            <person name="Murphy K."/>
            <person name="Arold S.T."/>
            <person name="Gojobori T."/>
            <person name="van der Linden C.G."/>
            <person name="van Loo E.N."/>
            <person name="Jellen E.N."/>
            <person name="Maughan P.J."/>
            <person name="Tester M."/>
        </authorList>
    </citation>
    <scope>NUCLEOTIDE SEQUENCE [LARGE SCALE GENOMIC DNA]</scope>
    <source>
        <strain evidence="1">cv. PI 614886</strain>
    </source>
</reference>
<reference evidence="1" key="2">
    <citation type="submission" date="2021-03" db="UniProtKB">
        <authorList>
            <consortium name="EnsemblPlants"/>
        </authorList>
    </citation>
    <scope>IDENTIFICATION</scope>
</reference>
<protein>
    <submittedName>
        <fullName evidence="1">Uncharacterized protein</fullName>
    </submittedName>
</protein>
<name>A0A803KUZ9_CHEQI</name>
<dbReference type="EnsemblPlants" id="AUR62002857-RA">
    <property type="protein sequence ID" value="AUR62002857-RA:cds"/>
    <property type="gene ID" value="AUR62002857"/>
</dbReference>
<proteinExistence type="predicted"/>
<sequence>MSCWPDCKLAEGYAGKARRLASAEEMDLKPCVIVHHGGEWVLNEDTSYMGGRVSIFEDIPDYVDVYKAIHVYTEHEIGHSVDIDNSFGLGGRGGYFIDLLSGGLDNLGEPFIDYDSEEDTTKQKSYDDELEMFKRDFGYLVAPECKKTKVSSTVGGDASLTNDSKFFVG</sequence>
<evidence type="ECO:0000313" key="1">
    <source>
        <dbReference type="EnsemblPlants" id="AUR62002857-RA:cds"/>
    </source>
</evidence>
<dbReference type="AlphaFoldDB" id="A0A803KUZ9"/>
<dbReference type="Proteomes" id="UP000596660">
    <property type="component" value="Unplaced"/>
</dbReference>
<evidence type="ECO:0000313" key="2">
    <source>
        <dbReference type="Proteomes" id="UP000596660"/>
    </source>
</evidence>
<keyword evidence="2" id="KW-1185">Reference proteome</keyword>
<organism evidence="1 2">
    <name type="scientific">Chenopodium quinoa</name>
    <name type="common">Quinoa</name>
    <dbReference type="NCBI Taxonomy" id="63459"/>
    <lineage>
        <taxon>Eukaryota</taxon>
        <taxon>Viridiplantae</taxon>
        <taxon>Streptophyta</taxon>
        <taxon>Embryophyta</taxon>
        <taxon>Tracheophyta</taxon>
        <taxon>Spermatophyta</taxon>
        <taxon>Magnoliopsida</taxon>
        <taxon>eudicotyledons</taxon>
        <taxon>Gunneridae</taxon>
        <taxon>Pentapetalae</taxon>
        <taxon>Caryophyllales</taxon>
        <taxon>Chenopodiaceae</taxon>
        <taxon>Chenopodioideae</taxon>
        <taxon>Atripliceae</taxon>
        <taxon>Chenopodium</taxon>
    </lineage>
</organism>
<dbReference type="Gramene" id="AUR62002857-RA">
    <property type="protein sequence ID" value="AUR62002857-RA:cds"/>
    <property type="gene ID" value="AUR62002857"/>
</dbReference>
<accession>A0A803KUZ9</accession>